<dbReference type="EMBL" id="GISG01272844">
    <property type="protein sequence ID" value="MBA4676813.1"/>
    <property type="molecule type" value="Transcribed_RNA"/>
</dbReference>
<evidence type="ECO:0000313" key="2">
    <source>
        <dbReference type="EMBL" id="MBA4676810.1"/>
    </source>
</evidence>
<reference evidence="2" key="1">
    <citation type="journal article" date="2013" name="J. Plant Res.">
        <title>Effect of fungi and light on seed germination of three Opuntia species from semiarid lands of central Mexico.</title>
        <authorList>
            <person name="Delgado-Sanchez P."/>
            <person name="Jimenez-Bremont J.F."/>
            <person name="Guerrero-Gonzalez Mde L."/>
            <person name="Flores J."/>
        </authorList>
    </citation>
    <scope>NUCLEOTIDE SEQUENCE</scope>
    <source>
        <tissue evidence="2">Cladode</tissue>
    </source>
</reference>
<accession>A0A7C9AWK5</accession>
<reference evidence="2" key="2">
    <citation type="submission" date="2020-07" db="EMBL/GenBank/DDBJ databases">
        <authorList>
            <person name="Vera ALvarez R."/>
            <person name="Arias-Moreno D.M."/>
            <person name="Jimenez-Jacinto V."/>
            <person name="Jimenez-Bremont J.F."/>
            <person name="Swaminathan K."/>
            <person name="Moose S.P."/>
            <person name="Guerrero-Gonzalez M.L."/>
            <person name="Marino-Ramirez L."/>
            <person name="Landsman D."/>
            <person name="Rodriguez-Kessler M."/>
            <person name="Delgado-Sanchez P."/>
        </authorList>
    </citation>
    <scope>NUCLEOTIDE SEQUENCE</scope>
    <source>
        <tissue evidence="2">Cladode</tissue>
    </source>
</reference>
<dbReference type="EMBL" id="GISG01272840">
    <property type="protein sequence ID" value="MBA4676810.1"/>
    <property type="molecule type" value="Transcribed_RNA"/>
</dbReference>
<organism evidence="2">
    <name type="scientific">Opuntia streptacantha</name>
    <name type="common">Prickly pear cactus</name>
    <name type="synonym">Opuntia cardona</name>
    <dbReference type="NCBI Taxonomy" id="393608"/>
    <lineage>
        <taxon>Eukaryota</taxon>
        <taxon>Viridiplantae</taxon>
        <taxon>Streptophyta</taxon>
        <taxon>Embryophyta</taxon>
        <taxon>Tracheophyta</taxon>
        <taxon>Spermatophyta</taxon>
        <taxon>Magnoliopsida</taxon>
        <taxon>eudicotyledons</taxon>
        <taxon>Gunneridae</taxon>
        <taxon>Pentapetalae</taxon>
        <taxon>Caryophyllales</taxon>
        <taxon>Cactineae</taxon>
        <taxon>Cactaceae</taxon>
        <taxon>Opuntioideae</taxon>
        <taxon>Opuntia</taxon>
    </lineage>
</organism>
<proteinExistence type="predicted"/>
<dbReference type="AlphaFoldDB" id="A0A7C9AWK5"/>
<protein>
    <submittedName>
        <fullName evidence="2">Uncharacterized protein</fullName>
    </submittedName>
</protein>
<evidence type="ECO:0000256" key="1">
    <source>
        <dbReference type="SAM" id="MobiDB-lite"/>
    </source>
</evidence>
<feature type="region of interest" description="Disordered" evidence="1">
    <location>
        <begin position="90"/>
        <end position="114"/>
    </location>
</feature>
<name>A0A7C9AWK5_OPUST</name>
<sequence length="114" mass="13695">MLFFVKLKMGFLQNVHIYSKKKKYKAQNSKIYFLQFLSVFDKFVNCNIRFQRIKNSKTQIFFFCFAVKMHRLAHSWTKTLRLVSLEDKKKPRVTEPKTNLPHKHPRVSCIGRTP</sequence>